<proteinExistence type="predicted"/>
<evidence type="ECO:0000313" key="1">
    <source>
        <dbReference type="EMBL" id="KYG34921.1"/>
    </source>
</evidence>
<reference evidence="1" key="1">
    <citation type="submission" date="2016-02" db="EMBL/GenBank/DDBJ databases">
        <title>Genome sequence of Bacillus trypoxylicola KCTC 13244(T).</title>
        <authorList>
            <person name="Jeong H."/>
            <person name="Park S.-H."/>
            <person name="Choi S.-K."/>
        </authorList>
    </citation>
    <scope>NUCLEOTIDE SEQUENCE [LARGE SCALE GENOMIC DNA]</scope>
    <source>
        <strain evidence="1">KCTC 13244</strain>
    </source>
</reference>
<name>A0A161Q1S9_9BACI</name>
<comment type="caution">
    <text evidence="1">The sequence shown here is derived from an EMBL/GenBank/DDBJ whole genome shotgun (WGS) entry which is preliminary data.</text>
</comment>
<dbReference type="AlphaFoldDB" id="A0A161Q1S9"/>
<protein>
    <submittedName>
        <fullName evidence="1">Uncharacterized protein</fullName>
    </submittedName>
</protein>
<sequence length="257" mass="30268">MIPNEKLFKVFDEQTKFLRAIGEQVKLVERFRESITANIPKIELPKIVFPKFEFPLIEIDTGKIEKLAKNNSKYGWTLTGEIDTNMYLDEDLLEKDQEFIDSAFKAYFEYNSNKNLMLTVDTIMSTIDDKWKNVLEDCIHLYETEKFRVIIPMLITIVEGEISKIANSDNIGKRLLNEWKEQSDENHKGFMVLVSYTLQEYLISNIFVRKDFTDERGTVINRNWILHGRDDPSLWTRVDALKLINMISTLQFIKNHK</sequence>
<dbReference type="STRING" id="519424.AZF04_00895"/>
<keyword evidence="2" id="KW-1185">Reference proteome</keyword>
<evidence type="ECO:0000313" key="2">
    <source>
        <dbReference type="Proteomes" id="UP000075806"/>
    </source>
</evidence>
<dbReference type="Proteomes" id="UP000075806">
    <property type="component" value="Unassembled WGS sequence"/>
</dbReference>
<organism evidence="1 2">
    <name type="scientific">Alkalihalobacillus trypoxylicola</name>
    <dbReference type="NCBI Taxonomy" id="519424"/>
    <lineage>
        <taxon>Bacteria</taxon>
        <taxon>Bacillati</taxon>
        <taxon>Bacillota</taxon>
        <taxon>Bacilli</taxon>
        <taxon>Bacillales</taxon>
        <taxon>Bacillaceae</taxon>
        <taxon>Alkalihalobacillus</taxon>
    </lineage>
</organism>
<gene>
    <name evidence="1" type="ORF">AZF04_00895</name>
</gene>
<dbReference type="EMBL" id="LTAO01000001">
    <property type="protein sequence ID" value="KYG34921.1"/>
    <property type="molecule type" value="Genomic_DNA"/>
</dbReference>
<accession>A0A161Q1S9</accession>
<dbReference type="RefSeq" id="WP_061947175.1">
    <property type="nucleotide sequence ID" value="NZ_LTAO01000001.1"/>
</dbReference>
<dbReference type="OrthoDB" id="2838806at2"/>